<dbReference type="Proteomes" id="UP000614580">
    <property type="component" value="Unassembled WGS sequence"/>
</dbReference>
<sequence length="116" mass="12933">MKFGELLKGAEAEGKEKHVPYIEIGKGRGREDVDVVRVVVGKDVPHPNTMEHHIAWTELYGVKKDGQLVCLGRTAFAAGYTNPNTRFQVPVGDFKAFCAIAYCNIHGVWQNCIEME</sequence>
<gene>
    <name evidence="7" type="primary">sorA</name>
    <name evidence="7" type="ORF">DNFNHJIP_00647</name>
</gene>
<organism evidence="7 8">
    <name type="scientific">Candidatus Argoarchaeum ethanivorans</name>
    <dbReference type="NCBI Taxonomy" id="2608793"/>
    <lineage>
        <taxon>Archaea</taxon>
        <taxon>Methanobacteriati</taxon>
        <taxon>Methanobacteriota</taxon>
        <taxon>Stenosarchaea group</taxon>
        <taxon>Methanomicrobia</taxon>
        <taxon>Methanosarcinales</taxon>
        <taxon>Methanosarcinales incertae sedis</taxon>
        <taxon>GOM Arc I cluster</taxon>
        <taxon>Candidatus Argoarchaeum</taxon>
    </lineage>
</organism>
<dbReference type="InterPro" id="IPR002742">
    <property type="entry name" value="Desulfoferrodoxin_Fe-bd_dom"/>
</dbReference>
<dbReference type="AlphaFoldDB" id="A0A812A2K2"/>
<comment type="similarity">
    <text evidence="1">Belongs to the desulfoferrodoxin family.</text>
</comment>
<evidence type="ECO:0000256" key="5">
    <source>
        <dbReference type="ARBA" id="ARBA00023004"/>
    </source>
</evidence>
<dbReference type="SUPFAM" id="SSF49367">
    <property type="entry name" value="Superoxide reductase-like"/>
    <property type="match status" value="1"/>
</dbReference>
<keyword evidence="5" id="KW-0408">Iron</keyword>
<keyword evidence="3" id="KW-0479">Metal-binding</keyword>
<dbReference type="Gene3D" id="2.60.40.730">
    <property type="entry name" value="SOR catalytic domain"/>
    <property type="match status" value="1"/>
</dbReference>
<evidence type="ECO:0000256" key="3">
    <source>
        <dbReference type="ARBA" id="ARBA00022723"/>
    </source>
</evidence>
<accession>A0A812A2K2</accession>
<dbReference type="EMBL" id="CAJHZY010000096">
    <property type="protein sequence ID" value="CAD7767240.1"/>
    <property type="molecule type" value="Genomic_DNA"/>
</dbReference>
<evidence type="ECO:0000313" key="8">
    <source>
        <dbReference type="Proteomes" id="UP000614580"/>
    </source>
</evidence>
<evidence type="ECO:0000313" key="7">
    <source>
        <dbReference type="EMBL" id="CAD7767240.1"/>
    </source>
</evidence>
<evidence type="ECO:0000256" key="2">
    <source>
        <dbReference type="ARBA" id="ARBA00022448"/>
    </source>
</evidence>
<dbReference type="EC" id="1.15.1.2" evidence="7"/>
<protein>
    <submittedName>
        <fullName evidence="7">Superoxide reductase</fullName>
        <ecNumber evidence="7">1.15.1.2</ecNumber>
    </submittedName>
</protein>
<dbReference type="GO" id="GO:0050605">
    <property type="term" value="F:superoxide reductase activity"/>
    <property type="evidence" value="ECO:0007669"/>
    <property type="project" value="UniProtKB-EC"/>
</dbReference>
<name>A0A812A2K2_9EURY</name>
<keyword evidence="2" id="KW-0813">Transport</keyword>
<dbReference type="PANTHER" id="PTHR36541">
    <property type="entry name" value="SUPEROXIDE REDUCTASE-RELATED"/>
    <property type="match status" value="1"/>
</dbReference>
<dbReference type="GO" id="GO:0005506">
    <property type="term" value="F:iron ion binding"/>
    <property type="evidence" value="ECO:0007669"/>
    <property type="project" value="InterPro"/>
</dbReference>
<evidence type="ECO:0000259" key="6">
    <source>
        <dbReference type="Pfam" id="PF01880"/>
    </source>
</evidence>
<reference evidence="7" key="1">
    <citation type="submission" date="2020-12" db="EMBL/GenBank/DDBJ databases">
        <authorList>
            <person name="Hahn C.J."/>
            <person name="Laso-Perez R."/>
            <person name="Vulcano F."/>
            <person name="Vaziourakis K.-M."/>
            <person name="Stokke R."/>
            <person name="Steen I.H."/>
            <person name="Teske A."/>
            <person name="Boetius A."/>
            <person name="Liebeke M."/>
            <person name="Amann R."/>
            <person name="Knittel K."/>
        </authorList>
    </citation>
    <scope>NUCLEOTIDE SEQUENCE</scope>
    <source>
        <strain evidence="7">Gfbio:c6db26ca-90af-429b-aeed-0e3e8aed0b5e:GoM-Arc1_AMV-AAA_792_C10</strain>
    </source>
</reference>
<keyword evidence="4" id="KW-0249">Electron transport</keyword>
<feature type="domain" description="Desulfoferrodoxin ferrous iron-binding" evidence="6">
    <location>
        <begin position="13"/>
        <end position="111"/>
    </location>
</feature>
<dbReference type="PANTHER" id="PTHR36541:SF1">
    <property type="entry name" value="SUPEROXIDE REDUCTASE-RELATED"/>
    <property type="match status" value="1"/>
</dbReference>
<comment type="caution">
    <text evidence="7">The sequence shown here is derived from an EMBL/GenBank/DDBJ whole genome shotgun (WGS) entry which is preliminary data.</text>
</comment>
<dbReference type="Pfam" id="PF01880">
    <property type="entry name" value="Desulfoferrodox"/>
    <property type="match status" value="1"/>
</dbReference>
<dbReference type="InterPro" id="IPR036073">
    <property type="entry name" value="Desulfoferrodoxin_Fe-bd_dom_sf"/>
</dbReference>
<evidence type="ECO:0000256" key="1">
    <source>
        <dbReference type="ARBA" id="ARBA00005941"/>
    </source>
</evidence>
<dbReference type="InterPro" id="IPR051233">
    <property type="entry name" value="Desulfoferrodoxin_SOR"/>
</dbReference>
<proteinExistence type="inferred from homology"/>
<evidence type="ECO:0000256" key="4">
    <source>
        <dbReference type="ARBA" id="ARBA00022982"/>
    </source>
</evidence>
<dbReference type="NCBIfam" id="TIGR00332">
    <property type="entry name" value="neela_ferrous"/>
    <property type="match status" value="1"/>
</dbReference>
<keyword evidence="7" id="KW-0560">Oxidoreductase</keyword>